<name>F5RAY0_METUF</name>
<gene>
    <name evidence="4" type="ORF">METUNv1_01467</name>
</gene>
<comment type="subcellular location">
    <subcellularLocation>
        <location evidence="2">Cell membrane</location>
        <topology evidence="2">Lipid-anchor</topology>
    </subcellularLocation>
</comment>
<reference evidence="4 5" key="1">
    <citation type="journal article" date="2011" name="J. Bacteriol.">
        <title>Genome sequence of Methyloversatilis universalis FAM5T, a methylotrophic representative of the order Rhodocyclales.</title>
        <authorList>
            <person name="Kittichotirat W."/>
            <person name="Good N.M."/>
            <person name="Hall R."/>
            <person name="Bringel F."/>
            <person name="Lajus A."/>
            <person name="Medigue C."/>
            <person name="Smalley N.E."/>
            <person name="Beck D."/>
            <person name="Bumgarner R."/>
            <person name="Vuilleumier S."/>
            <person name="Kalyuzhnaya M.G."/>
        </authorList>
    </citation>
    <scope>NUCLEOTIDE SEQUENCE [LARGE SCALE GENOMIC DNA]</scope>
    <source>
        <strain evidence="5">ATCC BAA-1314 / JCM 13912 / FAM5</strain>
    </source>
</reference>
<evidence type="ECO:0000313" key="5">
    <source>
        <dbReference type="Proteomes" id="UP000005019"/>
    </source>
</evidence>
<comment type="caution">
    <text evidence="4">The sequence shown here is derived from an EMBL/GenBank/DDBJ whole genome shotgun (WGS) entry which is preliminary data.</text>
</comment>
<dbReference type="PANTHER" id="PTHR30203">
    <property type="entry name" value="OUTER MEMBRANE CATION EFFLUX PROTEIN"/>
    <property type="match status" value="1"/>
</dbReference>
<dbReference type="eggNOG" id="COG1538">
    <property type="taxonomic scope" value="Bacteria"/>
</dbReference>
<keyword evidence="2" id="KW-0449">Lipoprotein</keyword>
<proteinExistence type="inferred from homology"/>
<dbReference type="GO" id="GO:0015562">
    <property type="term" value="F:efflux transmembrane transporter activity"/>
    <property type="evidence" value="ECO:0007669"/>
    <property type="project" value="InterPro"/>
</dbReference>
<dbReference type="EMBL" id="AFHG01000041">
    <property type="protein sequence ID" value="EGK72351.1"/>
    <property type="molecule type" value="Genomic_DNA"/>
</dbReference>
<keyword evidence="2" id="KW-0812">Transmembrane</keyword>
<keyword evidence="5" id="KW-1185">Reference proteome</keyword>
<accession>F5RAY0</accession>
<dbReference type="AlphaFoldDB" id="F5RAY0"/>
<dbReference type="InterPro" id="IPR003423">
    <property type="entry name" value="OMP_efflux"/>
</dbReference>
<dbReference type="Proteomes" id="UP000005019">
    <property type="component" value="Unassembled WGS sequence"/>
</dbReference>
<dbReference type="NCBIfam" id="TIGR01845">
    <property type="entry name" value="outer_NodT"/>
    <property type="match status" value="1"/>
</dbReference>
<dbReference type="Gene3D" id="2.20.200.10">
    <property type="entry name" value="Outer membrane efflux proteins (OEP)"/>
    <property type="match status" value="1"/>
</dbReference>
<organism evidence="4 5">
    <name type="scientific">Methyloversatilis universalis (strain ATCC BAA-1314 / DSM 25237 / JCM 13912 / CCUG 52030 / FAM5)</name>
    <dbReference type="NCBI Taxonomy" id="1000565"/>
    <lineage>
        <taxon>Bacteria</taxon>
        <taxon>Pseudomonadati</taxon>
        <taxon>Pseudomonadota</taxon>
        <taxon>Betaproteobacteria</taxon>
        <taxon>Nitrosomonadales</taxon>
        <taxon>Sterolibacteriaceae</taxon>
        <taxon>Methyloversatilis</taxon>
    </lineage>
</organism>
<keyword evidence="2" id="KW-1134">Transmembrane beta strand</keyword>
<dbReference type="GO" id="GO:0005886">
    <property type="term" value="C:plasma membrane"/>
    <property type="evidence" value="ECO:0007669"/>
    <property type="project" value="UniProtKB-SubCell"/>
</dbReference>
<sequence length="519" mass="55874">MSQRRPTDPEQDMNAFDLSALRRGVVLSVSLLVLAGCSVMQTYERPAVDTPQAFKEAAAGNSDWKPAQPSEDQARGEWWTVFGDDRLNTLVARAMDANQDLKAAAARLAQARALVRDARSQQSPQVGAGFGPTRQRQSPAARGLDDGADGSALTLWRAQATVSYEVDLFGRVAAGVDAATFTAQQREALFRSLQLALQADVAQTYFLLGELDAEQALYASTVTLRADALRLMQRRYDEGDVSELELARAKTELASAQSESLGVSRRRASAEHALALLTGRAPADFALEARPLQAVTVTVPPGLPSALLERRPDIAAAERAMAAANARVGIAQAAWFPRLNLTGALGYESSELGNLFQWSTRSFVLGPLVGTALTLPIFDGGAREAGLERARAAYEEDVAHYRQTVLNAFREVEDQLAALRILAQQTQTQNEAVRAAARAAELSQIRYREGSVSQLDVIDADRSVLLQRRVATQLEGERARAAVGLIRALGGGWAQAAPDTTSALPSDAGPDQILHARNH</sequence>
<dbReference type="InterPro" id="IPR010131">
    <property type="entry name" value="MdtP/NodT-like"/>
</dbReference>
<keyword evidence="2" id="KW-0564">Palmitate</keyword>
<dbReference type="PANTHER" id="PTHR30203:SF33">
    <property type="entry name" value="BLR4455 PROTEIN"/>
    <property type="match status" value="1"/>
</dbReference>
<comment type="similarity">
    <text evidence="1 2">Belongs to the outer membrane factor (OMF) (TC 1.B.17) family.</text>
</comment>
<feature type="region of interest" description="Disordered" evidence="3">
    <location>
        <begin position="120"/>
        <end position="146"/>
    </location>
</feature>
<dbReference type="SUPFAM" id="SSF56954">
    <property type="entry name" value="Outer membrane efflux proteins (OEP)"/>
    <property type="match status" value="1"/>
</dbReference>
<dbReference type="Pfam" id="PF02321">
    <property type="entry name" value="OEP"/>
    <property type="match status" value="2"/>
</dbReference>
<dbReference type="Gene3D" id="1.20.1600.10">
    <property type="entry name" value="Outer membrane efflux proteins (OEP)"/>
    <property type="match status" value="1"/>
</dbReference>
<feature type="region of interest" description="Disordered" evidence="3">
    <location>
        <begin position="497"/>
        <end position="519"/>
    </location>
</feature>
<evidence type="ECO:0000256" key="1">
    <source>
        <dbReference type="ARBA" id="ARBA00007613"/>
    </source>
</evidence>
<evidence type="ECO:0000256" key="3">
    <source>
        <dbReference type="SAM" id="MobiDB-lite"/>
    </source>
</evidence>
<evidence type="ECO:0000256" key="2">
    <source>
        <dbReference type="RuleBase" id="RU362097"/>
    </source>
</evidence>
<dbReference type="STRING" id="1000565.METUNv1_01467"/>
<keyword evidence="2" id="KW-0472">Membrane</keyword>
<evidence type="ECO:0000313" key="4">
    <source>
        <dbReference type="EMBL" id="EGK72351.1"/>
    </source>
</evidence>
<protein>
    <submittedName>
        <fullName evidence="4">Outer membrane efflux protein</fullName>
    </submittedName>
</protein>